<dbReference type="Gene3D" id="3.40.50.2000">
    <property type="entry name" value="Glycogen Phosphorylase B"/>
    <property type="match status" value="1"/>
</dbReference>
<keyword evidence="2" id="KW-1185">Reference proteome</keyword>
<sequence>MTLLFLDTNTLWHRRIAEALAARVATAAVVPEAGLVPSVPRFSEAGPLTTFAIRLPRGWASGTADIGQRLLARLVRRLAASLGERPVLVFSSPAYRPLARFLGEHFPVVTYTADDYRAYRGWRAVAEAEAELARRAVLNVYVSEALRQRAIAEHGIDPARTLVSPNATEPRFATRPGGRPAELADRKRPVVGILGGLSERLDLDLVARVAALDRVGTLLVAGPVSAGAARRAPWLDSPKVVVTGPLPHDEMHRYAHAVDAGLIPYAPTALNHAASPMRLYDHLATGAPVFATNACDQINRLAAPGLTVLPPHHLVEAIDSALAAPARHERRADTLMWSARAVPLAGAIEAAA</sequence>
<evidence type="ECO:0000313" key="1">
    <source>
        <dbReference type="EMBL" id="MBJ3775927.1"/>
    </source>
</evidence>
<name>A0A934IPH4_9HYPH</name>
<dbReference type="SUPFAM" id="SSF53756">
    <property type="entry name" value="UDP-Glycosyltransferase/glycogen phosphorylase"/>
    <property type="match status" value="1"/>
</dbReference>
<dbReference type="Proteomes" id="UP000609531">
    <property type="component" value="Unassembled WGS sequence"/>
</dbReference>
<dbReference type="RefSeq" id="WP_198881829.1">
    <property type="nucleotide sequence ID" value="NZ_JAEKJA010000007.1"/>
</dbReference>
<protein>
    <submittedName>
        <fullName evidence="1">Uncharacterized protein</fullName>
    </submittedName>
</protein>
<proteinExistence type="predicted"/>
<evidence type="ECO:0000313" key="2">
    <source>
        <dbReference type="Proteomes" id="UP000609531"/>
    </source>
</evidence>
<organism evidence="1 2">
    <name type="scientific">Acuticoccus mangrovi</name>
    <dbReference type="NCBI Taxonomy" id="2796142"/>
    <lineage>
        <taxon>Bacteria</taxon>
        <taxon>Pseudomonadati</taxon>
        <taxon>Pseudomonadota</taxon>
        <taxon>Alphaproteobacteria</taxon>
        <taxon>Hyphomicrobiales</taxon>
        <taxon>Amorphaceae</taxon>
        <taxon>Acuticoccus</taxon>
    </lineage>
</organism>
<dbReference type="AlphaFoldDB" id="A0A934IPH4"/>
<gene>
    <name evidence="1" type="ORF">JCR33_09535</name>
</gene>
<dbReference type="EMBL" id="JAEKJA010000007">
    <property type="protein sequence ID" value="MBJ3775927.1"/>
    <property type="molecule type" value="Genomic_DNA"/>
</dbReference>
<reference evidence="1" key="1">
    <citation type="submission" date="2020-12" db="EMBL/GenBank/DDBJ databases">
        <title>Bacterial taxonomy.</title>
        <authorList>
            <person name="Pan X."/>
        </authorList>
    </citation>
    <scope>NUCLEOTIDE SEQUENCE</scope>
    <source>
        <strain evidence="1">B2012</strain>
    </source>
</reference>
<comment type="caution">
    <text evidence="1">The sequence shown here is derived from an EMBL/GenBank/DDBJ whole genome shotgun (WGS) entry which is preliminary data.</text>
</comment>
<accession>A0A934IPH4</accession>